<dbReference type="EMBL" id="JAICBX010000001">
    <property type="protein sequence ID" value="MBW8635805.1"/>
    <property type="molecule type" value="Genomic_DNA"/>
</dbReference>
<dbReference type="Pfam" id="PF13770">
    <property type="entry name" value="DUF4169"/>
    <property type="match status" value="1"/>
</dbReference>
<evidence type="ECO:0000313" key="2">
    <source>
        <dbReference type="EMBL" id="MBW8635805.1"/>
    </source>
</evidence>
<proteinExistence type="predicted"/>
<feature type="compositionally biased region" description="Basic and acidic residues" evidence="1">
    <location>
        <begin position="16"/>
        <end position="25"/>
    </location>
</feature>
<dbReference type="Proteomes" id="UP001196509">
    <property type="component" value="Unassembled WGS sequence"/>
</dbReference>
<name>A0AAE2ZJQ6_9HYPH</name>
<sequence length="65" mass="7609">MTSNVVNLRQARKRKARDEKDRQAEANRIAFGRTKAEKSATQDENLKSLRDHEQKRLEKSPRDSD</sequence>
<dbReference type="RefSeq" id="WP_220226523.1">
    <property type="nucleotide sequence ID" value="NZ_JAICBX010000001.1"/>
</dbReference>
<evidence type="ECO:0000313" key="3">
    <source>
        <dbReference type="Proteomes" id="UP001196509"/>
    </source>
</evidence>
<dbReference type="InterPro" id="IPR025227">
    <property type="entry name" value="DUF4169"/>
</dbReference>
<evidence type="ECO:0000256" key="1">
    <source>
        <dbReference type="SAM" id="MobiDB-lite"/>
    </source>
</evidence>
<keyword evidence="3" id="KW-1185">Reference proteome</keyword>
<protein>
    <submittedName>
        <fullName evidence="2">DUF4169 family protein</fullName>
    </submittedName>
</protein>
<accession>A0AAE2ZJQ6</accession>
<feature type="region of interest" description="Disordered" evidence="1">
    <location>
        <begin position="1"/>
        <end position="65"/>
    </location>
</feature>
<comment type="caution">
    <text evidence="2">The sequence shown here is derived from an EMBL/GenBank/DDBJ whole genome shotgun (WGS) entry which is preliminary data.</text>
</comment>
<dbReference type="AlphaFoldDB" id="A0AAE2ZJQ6"/>
<organism evidence="2 3">
    <name type="scientific">Flavimaribacter sediminis</name>
    <dbReference type="NCBI Taxonomy" id="2865987"/>
    <lineage>
        <taxon>Bacteria</taxon>
        <taxon>Pseudomonadati</taxon>
        <taxon>Pseudomonadota</taxon>
        <taxon>Alphaproteobacteria</taxon>
        <taxon>Hyphomicrobiales</taxon>
        <taxon>Rhizobiaceae</taxon>
        <taxon>Flavimaribacter</taxon>
    </lineage>
</organism>
<reference evidence="2" key="1">
    <citation type="submission" date="2021-08" db="EMBL/GenBank/DDBJ databases">
        <title>Hoeflea bacterium WL0058 sp. nov., isolated from the sediment.</title>
        <authorList>
            <person name="Wang L."/>
            <person name="Zhang D."/>
        </authorList>
    </citation>
    <scope>NUCLEOTIDE SEQUENCE</scope>
    <source>
        <strain evidence="2">WL0058</strain>
    </source>
</reference>
<feature type="compositionally biased region" description="Basic and acidic residues" evidence="1">
    <location>
        <begin position="34"/>
        <end position="65"/>
    </location>
</feature>
<gene>
    <name evidence="2" type="ORF">K1W69_01290</name>
</gene>